<dbReference type="Proteomes" id="UP000265703">
    <property type="component" value="Unassembled WGS sequence"/>
</dbReference>
<evidence type="ECO:0000313" key="3">
    <source>
        <dbReference type="EMBL" id="RIA97117.1"/>
    </source>
</evidence>
<keyword evidence="1" id="KW-0863">Zinc-finger</keyword>
<protein>
    <recommendedName>
        <fullName evidence="2">C2H2-type domain-containing protein</fullName>
    </recommendedName>
</protein>
<evidence type="ECO:0000313" key="4">
    <source>
        <dbReference type="Proteomes" id="UP000265703"/>
    </source>
</evidence>
<evidence type="ECO:0000256" key="1">
    <source>
        <dbReference type="PROSITE-ProRule" id="PRU00042"/>
    </source>
</evidence>
<dbReference type="AlphaFoldDB" id="A0A397TKW5"/>
<dbReference type="SMART" id="SM00355">
    <property type="entry name" value="ZnF_C2H2"/>
    <property type="match status" value="2"/>
</dbReference>
<proteinExistence type="predicted"/>
<dbReference type="OrthoDB" id="5305647at2759"/>
<dbReference type="Gene3D" id="3.30.160.60">
    <property type="entry name" value="Classic Zinc Finger"/>
    <property type="match status" value="1"/>
</dbReference>
<dbReference type="EMBL" id="QKYT01000034">
    <property type="protein sequence ID" value="RIA97117.1"/>
    <property type="molecule type" value="Genomic_DNA"/>
</dbReference>
<dbReference type="InterPro" id="IPR013087">
    <property type="entry name" value="Znf_C2H2_type"/>
</dbReference>
<reference evidence="3 4" key="1">
    <citation type="submission" date="2018-06" db="EMBL/GenBank/DDBJ databases">
        <title>Comparative genomics reveals the genomic features of Rhizophagus irregularis, R. cerebriforme, R. diaphanum and Gigaspora rosea, and their symbiotic lifestyle signature.</title>
        <authorList>
            <person name="Morin E."/>
            <person name="San Clemente H."/>
            <person name="Chen E.C.H."/>
            <person name="De La Providencia I."/>
            <person name="Hainaut M."/>
            <person name="Kuo A."/>
            <person name="Kohler A."/>
            <person name="Murat C."/>
            <person name="Tang N."/>
            <person name="Roy S."/>
            <person name="Loubradou J."/>
            <person name="Henrissat B."/>
            <person name="Grigoriev I.V."/>
            <person name="Corradi N."/>
            <person name="Roux C."/>
            <person name="Martin F.M."/>
        </authorList>
    </citation>
    <scope>NUCLEOTIDE SEQUENCE [LARGE SCALE GENOMIC DNA]</scope>
    <source>
        <strain evidence="3 4">DAOM 227022</strain>
    </source>
</reference>
<keyword evidence="1" id="KW-0862">Zinc</keyword>
<gene>
    <name evidence="3" type="ORF">C1645_802005</name>
</gene>
<keyword evidence="4" id="KW-1185">Reference proteome</keyword>
<name>A0A397TKW5_9GLOM</name>
<sequence>MNSFEHIMSKPVAPFVCKRTDSHLKQQRFNTQEELEFHFDNDHKDVNISKLEIFRRGCRFFQCPWQECQRQESDIIKLKEHLRKHAKQKPFKCPICKFPRRFGSIDKLNGHLVTDHNDSIVDPTDSDYMSDDNTLRNENEKQRIGKINYEVDVLDKENAKKDVADVLVKGIVNKDEVATAKLSYRDVLVKERVNVNKQRVNVEEKVDKNEDIEDRRYEHKKNVWDLFRKGMEAISLLPEDPVVYDISDINLDNLPYVPQKVLSETEQDKLFWDAFCRMYEGSEAVKLLNEAFELADTEF</sequence>
<dbReference type="STRING" id="658196.A0A397TKW5"/>
<evidence type="ECO:0000259" key="2">
    <source>
        <dbReference type="PROSITE" id="PS50157"/>
    </source>
</evidence>
<dbReference type="GO" id="GO:0008270">
    <property type="term" value="F:zinc ion binding"/>
    <property type="evidence" value="ECO:0007669"/>
    <property type="project" value="UniProtKB-KW"/>
</dbReference>
<feature type="domain" description="C2H2-type" evidence="2">
    <location>
        <begin position="61"/>
        <end position="90"/>
    </location>
</feature>
<dbReference type="PROSITE" id="PS50157">
    <property type="entry name" value="ZINC_FINGER_C2H2_2"/>
    <property type="match status" value="1"/>
</dbReference>
<dbReference type="InterPro" id="IPR036236">
    <property type="entry name" value="Znf_C2H2_sf"/>
</dbReference>
<organism evidence="3 4">
    <name type="scientific">Glomus cerebriforme</name>
    <dbReference type="NCBI Taxonomy" id="658196"/>
    <lineage>
        <taxon>Eukaryota</taxon>
        <taxon>Fungi</taxon>
        <taxon>Fungi incertae sedis</taxon>
        <taxon>Mucoromycota</taxon>
        <taxon>Glomeromycotina</taxon>
        <taxon>Glomeromycetes</taxon>
        <taxon>Glomerales</taxon>
        <taxon>Glomeraceae</taxon>
        <taxon>Glomus</taxon>
    </lineage>
</organism>
<keyword evidence="1" id="KW-0479">Metal-binding</keyword>
<dbReference type="SUPFAM" id="SSF57667">
    <property type="entry name" value="beta-beta-alpha zinc fingers"/>
    <property type="match status" value="1"/>
</dbReference>
<comment type="caution">
    <text evidence="3">The sequence shown here is derived from an EMBL/GenBank/DDBJ whole genome shotgun (WGS) entry which is preliminary data.</text>
</comment>
<accession>A0A397TKW5</accession>